<accession>G4ZKD6</accession>
<organism evidence="10 11">
    <name type="scientific">Phytophthora sojae (strain P6497)</name>
    <name type="common">Soybean stem and root rot agent</name>
    <name type="synonym">Phytophthora megasperma f. sp. glycines</name>
    <dbReference type="NCBI Taxonomy" id="1094619"/>
    <lineage>
        <taxon>Eukaryota</taxon>
        <taxon>Sar</taxon>
        <taxon>Stramenopiles</taxon>
        <taxon>Oomycota</taxon>
        <taxon>Peronosporomycetes</taxon>
        <taxon>Peronosporales</taxon>
        <taxon>Peronosporaceae</taxon>
        <taxon>Phytophthora</taxon>
    </lineage>
</organism>
<name>G4ZKD6_PHYSP</name>
<evidence type="ECO:0000256" key="4">
    <source>
        <dbReference type="ARBA" id="ARBA00022825"/>
    </source>
</evidence>
<dbReference type="PROSITE" id="PS00138">
    <property type="entry name" value="SUBTILASE_SER"/>
    <property type="match status" value="1"/>
</dbReference>
<evidence type="ECO:0000313" key="10">
    <source>
        <dbReference type="EMBL" id="EGZ15546.1"/>
    </source>
</evidence>
<feature type="active site" description="Charge relay system" evidence="7">
    <location>
        <position position="152"/>
    </location>
</feature>
<dbReference type="InterPro" id="IPR000209">
    <property type="entry name" value="Peptidase_S8/S53_dom"/>
</dbReference>
<gene>
    <name evidence="10" type="ORF">PHYSODRAFT_509390</name>
</gene>
<evidence type="ECO:0000256" key="8">
    <source>
        <dbReference type="SAM" id="MobiDB-lite"/>
    </source>
</evidence>
<dbReference type="InterPro" id="IPR051048">
    <property type="entry name" value="Peptidase_S8/S53_subtilisin"/>
</dbReference>
<dbReference type="KEGG" id="psoj:PHYSODRAFT_509390"/>
<evidence type="ECO:0000256" key="6">
    <source>
        <dbReference type="ARBA" id="ARBA00023619"/>
    </source>
</evidence>
<dbReference type="PRINTS" id="PR00723">
    <property type="entry name" value="SUBTILISIN"/>
</dbReference>
<dbReference type="Pfam" id="PF00082">
    <property type="entry name" value="Peptidase_S8"/>
    <property type="match status" value="1"/>
</dbReference>
<dbReference type="AlphaFoldDB" id="G4ZKD6"/>
<dbReference type="OMA" id="DYAARSD"/>
<sequence length="441" mass="45838">MRGGTTTALGALSGLGSSSTSTSRGARISQLVVSLKTSAATAQRPLLELLGERTKSATAITTFWISNQLLIVNASIELVRTLELEHGSSIAEIREEQILTMGNFNVERADVISGVDAVADANVLTWSVGKIGAKAVWAKGFVGVNVTVATIDTGVRVSHEALRENYRGDYGWFDPESKSAVPYDSSGHGTHVMGLIAGAEGIGVAPGAKWIACRGCRSASTCLESSLLACAQFVLCPTDSKGGKADCSKAPHVVNNSWGVIRGSTATLTAVIAAWQAAGIIPVFSIGNSGSSKTCGTVVSPGDMANVIGVGATNYNDMLLPESSTGPSVDGRIKPDIVAPGVRIYSAWWTRDNVYTITSGTSVASPHVTGAAALLLSAKPELTYEKVWTALATTATRDEDLESNAALHASCGNISSSTHPNNIFGFGRLNIQLALAQVEND</sequence>
<evidence type="ECO:0000256" key="7">
    <source>
        <dbReference type="PROSITE-ProRule" id="PRU01240"/>
    </source>
</evidence>
<reference evidence="10 11" key="1">
    <citation type="journal article" date="2006" name="Science">
        <title>Phytophthora genome sequences uncover evolutionary origins and mechanisms of pathogenesis.</title>
        <authorList>
            <person name="Tyler B.M."/>
            <person name="Tripathy S."/>
            <person name="Zhang X."/>
            <person name="Dehal P."/>
            <person name="Jiang R.H."/>
            <person name="Aerts A."/>
            <person name="Arredondo F.D."/>
            <person name="Baxter L."/>
            <person name="Bensasson D."/>
            <person name="Beynon J.L."/>
            <person name="Chapman J."/>
            <person name="Damasceno C.M."/>
            <person name="Dorrance A.E."/>
            <person name="Dou D."/>
            <person name="Dickerman A.W."/>
            <person name="Dubchak I.L."/>
            <person name="Garbelotto M."/>
            <person name="Gijzen M."/>
            <person name="Gordon S.G."/>
            <person name="Govers F."/>
            <person name="Grunwald N.J."/>
            <person name="Huang W."/>
            <person name="Ivors K.L."/>
            <person name="Jones R.W."/>
            <person name="Kamoun S."/>
            <person name="Krampis K."/>
            <person name="Lamour K.H."/>
            <person name="Lee M.K."/>
            <person name="McDonald W.H."/>
            <person name="Medina M."/>
            <person name="Meijer H.J."/>
            <person name="Nordberg E.K."/>
            <person name="Maclean D.J."/>
            <person name="Ospina-Giraldo M.D."/>
            <person name="Morris P.F."/>
            <person name="Phuntumart V."/>
            <person name="Putnam N.H."/>
            <person name="Rash S."/>
            <person name="Rose J.K."/>
            <person name="Sakihama Y."/>
            <person name="Salamov A.A."/>
            <person name="Savidor A."/>
            <person name="Scheuring C.F."/>
            <person name="Smith B.M."/>
            <person name="Sobral B.W."/>
            <person name="Terry A."/>
            <person name="Torto-Alalibo T.A."/>
            <person name="Win J."/>
            <person name="Xu Z."/>
            <person name="Zhang H."/>
            <person name="Grigoriev I.V."/>
            <person name="Rokhsar D.S."/>
            <person name="Boore J.L."/>
        </authorList>
    </citation>
    <scope>NUCLEOTIDE SEQUENCE [LARGE SCALE GENOMIC DNA]</scope>
    <source>
        <strain evidence="10 11">P6497</strain>
    </source>
</reference>
<dbReference type="InParanoid" id="G4ZKD6"/>
<feature type="region of interest" description="Disordered" evidence="8">
    <location>
        <begin position="1"/>
        <end position="22"/>
    </location>
</feature>
<keyword evidence="11" id="KW-1185">Reference proteome</keyword>
<proteinExistence type="inferred from homology"/>
<dbReference type="GO" id="GO:0006508">
    <property type="term" value="P:proteolysis"/>
    <property type="evidence" value="ECO:0007669"/>
    <property type="project" value="UniProtKB-KW"/>
</dbReference>
<dbReference type="EC" id="3.4.21.62" evidence="6"/>
<evidence type="ECO:0000256" key="3">
    <source>
        <dbReference type="ARBA" id="ARBA00022801"/>
    </source>
</evidence>
<comment type="similarity">
    <text evidence="1 7">Belongs to the peptidase S8 family.</text>
</comment>
<protein>
    <recommendedName>
        <fullName evidence="6">subtilisin</fullName>
        <ecNumber evidence="6">3.4.21.62</ecNumber>
    </recommendedName>
</protein>
<dbReference type="SUPFAM" id="SSF52743">
    <property type="entry name" value="Subtilisin-like"/>
    <property type="match status" value="1"/>
</dbReference>
<dbReference type="InterPro" id="IPR015500">
    <property type="entry name" value="Peptidase_S8_subtilisin-rel"/>
</dbReference>
<evidence type="ECO:0000313" key="11">
    <source>
        <dbReference type="Proteomes" id="UP000002640"/>
    </source>
</evidence>
<feature type="active site" description="Charge relay system" evidence="7">
    <location>
        <position position="188"/>
    </location>
</feature>
<dbReference type="PROSITE" id="PS51892">
    <property type="entry name" value="SUBTILASE"/>
    <property type="match status" value="1"/>
</dbReference>
<evidence type="ECO:0000256" key="1">
    <source>
        <dbReference type="ARBA" id="ARBA00011073"/>
    </source>
</evidence>
<dbReference type="Proteomes" id="UP000002640">
    <property type="component" value="Unassembled WGS sequence"/>
</dbReference>
<dbReference type="GO" id="GO:0004252">
    <property type="term" value="F:serine-type endopeptidase activity"/>
    <property type="evidence" value="ECO:0007669"/>
    <property type="project" value="UniProtKB-UniRule"/>
</dbReference>
<evidence type="ECO:0000259" key="9">
    <source>
        <dbReference type="Pfam" id="PF00082"/>
    </source>
</evidence>
<dbReference type="InterPro" id="IPR036852">
    <property type="entry name" value="Peptidase_S8/S53_dom_sf"/>
</dbReference>
<dbReference type="InterPro" id="IPR023828">
    <property type="entry name" value="Peptidase_S8_Ser-AS"/>
</dbReference>
<dbReference type="Gene3D" id="3.40.50.200">
    <property type="entry name" value="Peptidase S8/S53 domain"/>
    <property type="match status" value="1"/>
</dbReference>
<keyword evidence="4 7" id="KW-0720">Serine protease</keyword>
<evidence type="ECO:0000256" key="5">
    <source>
        <dbReference type="ARBA" id="ARBA00023529"/>
    </source>
</evidence>
<dbReference type="PANTHER" id="PTHR43399">
    <property type="entry name" value="SUBTILISIN-RELATED"/>
    <property type="match status" value="1"/>
</dbReference>
<keyword evidence="2 7" id="KW-0645">Protease</keyword>
<dbReference type="EMBL" id="JH159155">
    <property type="protein sequence ID" value="EGZ15546.1"/>
    <property type="molecule type" value="Genomic_DNA"/>
</dbReference>
<feature type="active site" description="Charge relay system" evidence="7">
    <location>
        <position position="362"/>
    </location>
</feature>
<dbReference type="GeneID" id="20658984"/>
<evidence type="ECO:0000256" key="2">
    <source>
        <dbReference type="ARBA" id="ARBA00022670"/>
    </source>
</evidence>
<dbReference type="RefSeq" id="XP_009529295.1">
    <property type="nucleotide sequence ID" value="XM_009531000.1"/>
</dbReference>
<feature type="domain" description="Peptidase S8/S53" evidence="9">
    <location>
        <begin position="145"/>
        <end position="427"/>
    </location>
</feature>
<keyword evidence="3 7" id="KW-0378">Hydrolase</keyword>
<comment type="catalytic activity">
    <reaction evidence="5">
        <text>Hydrolysis of proteins with broad specificity for peptide bonds, and a preference for a large uncharged residue in P1. Hydrolyzes peptide amides.</text>
        <dbReference type="EC" id="3.4.21.62"/>
    </reaction>
</comment>
<dbReference type="PANTHER" id="PTHR43399:SF4">
    <property type="entry name" value="CELL WALL-ASSOCIATED PROTEASE"/>
    <property type="match status" value="1"/>
</dbReference>
<dbReference type="SMR" id="G4ZKD6"/>